<evidence type="ECO:0000313" key="2">
    <source>
        <dbReference type="Proteomes" id="UP000315971"/>
    </source>
</evidence>
<dbReference type="Proteomes" id="UP000315971">
    <property type="component" value="Unassembled WGS sequence"/>
</dbReference>
<name>A0A521E246_9SPHI</name>
<protein>
    <recommendedName>
        <fullName evidence="3">BioF2-like acetyltransferase domain-containing protein</fullName>
    </recommendedName>
</protein>
<dbReference type="Gene3D" id="3.40.630.30">
    <property type="match status" value="1"/>
</dbReference>
<dbReference type="AlphaFoldDB" id="A0A521E246"/>
<sequence>MVFGLSGFSASSTKRSQKKKREVSSISDWQKVHANFPKETRSRIRKAEKNIQIKQDLSPEAFYQYHEHILKKIGKKINYSYKLFKRIHDAALRNNCGKISYAIDEKGTIHCTSFLVWDAGCTYALLGAFDRDCNPSGASSLLYFEEIKFASQFADNYNLGCTMNKTLGYAKGRLGATLLSYHHISKQKSILLKFAQLLTQDF</sequence>
<dbReference type="EMBL" id="FXSZ01000010">
    <property type="protein sequence ID" value="SMO77905.1"/>
    <property type="molecule type" value="Genomic_DNA"/>
</dbReference>
<accession>A0A521E246</accession>
<dbReference type="SUPFAM" id="SSF55729">
    <property type="entry name" value="Acyl-CoA N-acyltransferases (Nat)"/>
    <property type="match status" value="1"/>
</dbReference>
<evidence type="ECO:0000313" key="1">
    <source>
        <dbReference type="EMBL" id="SMO77905.1"/>
    </source>
</evidence>
<evidence type="ECO:0008006" key="3">
    <source>
        <dbReference type="Google" id="ProtNLM"/>
    </source>
</evidence>
<dbReference type="InterPro" id="IPR016181">
    <property type="entry name" value="Acyl_CoA_acyltransferase"/>
</dbReference>
<keyword evidence="2" id="KW-1185">Reference proteome</keyword>
<reference evidence="1 2" key="1">
    <citation type="submission" date="2017-05" db="EMBL/GenBank/DDBJ databases">
        <authorList>
            <person name="Varghese N."/>
            <person name="Submissions S."/>
        </authorList>
    </citation>
    <scope>NUCLEOTIDE SEQUENCE [LARGE SCALE GENOMIC DNA]</scope>
    <source>
        <strain evidence="1 2">DSM 21342</strain>
    </source>
</reference>
<gene>
    <name evidence="1" type="ORF">SAMN06265350_11048</name>
</gene>
<organism evidence="1 2">
    <name type="scientific">Solitalea koreensis</name>
    <dbReference type="NCBI Taxonomy" id="543615"/>
    <lineage>
        <taxon>Bacteria</taxon>
        <taxon>Pseudomonadati</taxon>
        <taxon>Bacteroidota</taxon>
        <taxon>Sphingobacteriia</taxon>
        <taxon>Sphingobacteriales</taxon>
        <taxon>Sphingobacteriaceae</taxon>
        <taxon>Solitalea</taxon>
    </lineage>
</organism>
<proteinExistence type="predicted"/>